<dbReference type="InterPro" id="IPR027417">
    <property type="entry name" value="P-loop_NTPase"/>
</dbReference>
<dbReference type="InterPro" id="IPR001806">
    <property type="entry name" value="Small_GTPase"/>
</dbReference>
<dbReference type="Proteomes" id="UP000437017">
    <property type="component" value="Unassembled WGS sequence"/>
</dbReference>
<name>A0A643BYU5_BALPH</name>
<dbReference type="Gene3D" id="3.40.50.300">
    <property type="entry name" value="P-loop containing nucleotide triphosphate hydrolases"/>
    <property type="match status" value="1"/>
</dbReference>
<evidence type="ECO:0000313" key="3">
    <source>
        <dbReference type="EMBL" id="KAB0392735.1"/>
    </source>
</evidence>
<comment type="caution">
    <text evidence="3">The sequence shown here is derived from an EMBL/GenBank/DDBJ whole genome shotgun (WGS) entry which is preliminary data.</text>
</comment>
<proteinExistence type="predicted"/>
<evidence type="ECO:0000313" key="4">
    <source>
        <dbReference type="Proteomes" id="UP000437017"/>
    </source>
</evidence>
<accession>A0A643BYU5</accession>
<evidence type="ECO:0000256" key="2">
    <source>
        <dbReference type="SAM" id="MobiDB-lite"/>
    </source>
</evidence>
<sequence length="304" mass="31886">MPRVLLGNKCDLATCSVECRQAQDLARSYGVPYMETSAKKCQSPRTSGQRGRPASGSGPTQLPGDVEVPGESCPDQAGAVTLGPRPLYPQSSNGGGLLLPEPPQVTEVALWGTSRPQLATCGSERARLALGQNSGLARAAPLVIILGGEVVMACLPSRGPNSGQANPFWVRDSCRARGVPSSGKASMKQQGVSLDSRGLGVTVLTVTLSSGGPCLGGNSIAVATANPEGCPGLRAGRPDVELMFLEGMFWKEQMSSVTSSLEMTFDALLPDFKDFLSEGKVITALSPREGFTYKVFKTQEGFHI</sequence>
<protein>
    <submittedName>
        <fullName evidence="3">Uncharacterized protein</fullName>
    </submittedName>
</protein>
<dbReference type="EMBL" id="SGJD01003589">
    <property type="protein sequence ID" value="KAB0392735.1"/>
    <property type="molecule type" value="Genomic_DNA"/>
</dbReference>
<dbReference type="GO" id="GO:0003924">
    <property type="term" value="F:GTPase activity"/>
    <property type="evidence" value="ECO:0007669"/>
    <property type="project" value="InterPro"/>
</dbReference>
<keyword evidence="4" id="KW-1185">Reference proteome</keyword>
<evidence type="ECO:0000256" key="1">
    <source>
        <dbReference type="ARBA" id="ARBA00022741"/>
    </source>
</evidence>
<dbReference type="GO" id="GO:0005525">
    <property type="term" value="F:GTP binding"/>
    <property type="evidence" value="ECO:0007669"/>
    <property type="project" value="InterPro"/>
</dbReference>
<dbReference type="Pfam" id="PF00071">
    <property type="entry name" value="Ras"/>
    <property type="match status" value="1"/>
</dbReference>
<dbReference type="SUPFAM" id="SSF52540">
    <property type="entry name" value="P-loop containing nucleoside triphosphate hydrolases"/>
    <property type="match status" value="1"/>
</dbReference>
<reference evidence="3 4" key="1">
    <citation type="journal article" date="2019" name="PLoS ONE">
        <title>Genomic analyses reveal an absence of contemporary introgressive admixture between fin whales and blue whales, despite known hybrids.</title>
        <authorList>
            <person name="Westbury M.V."/>
            <person name="Petersen B."/>
            <person name="Lorenzen E.D."/>
        </authorList>
    </citation>
    <scope>NUCLEOTIDE SEQUENCE [LARGE SCALE GENOMIC DNA]</scope>
    <source>
        <strain evidence="3">FinWhale-01</strain>
    </source>
</reference>
<feature type="compositionally biased region" description="Polar residues" evidence="2">
    <location>
        <begin position="39"/>
        <end position="49"/>
    </location>
</feature>
<organism evidence="3 4">
    <name type="scientific">Balaenoptera physalus</name>
    <name type="common">Fin whale</name>
    <name type="synonym">Balaena physalus</name>
    <dbReference type="NCBI Taxonomy" id="9770"/>
    <lineage>
        <taxon>Eukaryota</taxon>
        <taxon>Metazoa</taxon>
        <taxon>Chordata</taxon>
        <taxon>Craniata</taxon>
        <taxon>Vertebrata</taxon>
        <taxon>Euteleostomi</taxon>
        <taxon>Mammalia</taxon>
        <taxon>Eutheria</taxon>
        <taxon>Laurasiatheria</taxon>
        <taxon>Artiodactyla</taxon>
        <taxon>Whippomorpha</taxon>
        <taxon>Cetacea</taxon>
        <taxon>Mysticeti</taxon>
        <taxon>Balaenopteridae</taxon>
        <taxon>Balaenoptera</taxon>
    </lineage>
</organism>
<gene>
    <name evidence="3" type="ORF">E2I00_011949</name>
</gene>
<keyword evidence="1" id="KW-0547">Nucleotide-binding</keyword>
<feature type="region of interest" description="Disordered" evidence="2">
    <location>
        <begin position="36"/>
        <end position="98"/>
    </location>
</feature>
<dbReference type="AlphaFoldDB" id="A0A643BYU5"/>